<dbReference type="Pfam" id="PF08482">
    <property type="entry name" value="HrpB_C"/>
    <property type="match status" value="1"/>
</dbReference>
<dbReference type="Pfam" id="PF00271">
    <property type="entry name" value="Helicase_C"/>
    <property type="match status" value="1"/>
</dbReference>
<dbReference type="GO" id="GO:0003676">
    <property type="term" value="F:nucleic acid binding"/>
    <property type="evidence" value="ECO:0007669"/>
    <property type="project" value="InterPro"/>
</dbReference>
<dbReference type="NCBIfam" id="TIGR01970">
    <property type="entry name" value="DEAH_box_HrpB"/>
    <property type="match status" value="1"/>
</dbReference>
<keyword evidence="4" id="KW-0067">ATP-binding</keyword>
<protein>
    <submittedName>
        <fullName evidence="8">ATP-dependent helicase HrpB</fullName>
    </submittedName>
</protein>
<feature type="domain" description="Helicase C-terminal" evidence="7">
    <location>
        <begin position="288"/>
        <end position="466"/>
    </location>
</feature>
<keyword evidence="1" id="KW-0547">Nucleotide-binding</keyword>
<evidence type="ECO:0000313" key="9">
    <source>
        <dbReference type="Proteomes" id="UP000199671"/>
    </source>
</evidence>
<sequence>MEGSGGHDVRVKQTADPVARLLADPPDLPVVAALPRLRALLLGRVPDGDAGASPVSPPTALATSATNVATPAPNTASRPAPAVVVTAPPGTGKTTLVPPLVADAVARPVGAEAPRERTPRRVIVTQPRRVAARAAARRLAALLGEEVGGTVGYAVRGERRASARTRIEVVTAGLLLRRLQADPELPDVAAVVLDEVHERSLESDLLLALLLDARAALREDLTVVAMSATLDLERLPALLGDGLAPAPVVEVPGELFPLEEVWAPPPSGVSRLGPRGVPREFLAHVAATVRRALAERAGDALVFLPGAREVDDVVTRLRAALRDDGAGPDGATSSMTAAVRVLPLHGRLPGPAQDAALTPAPGVRRVIVSTDVAESSLTVPGVRIVVDATLAREPRLDVARGMSGLVTVGASRAAGAQRAGRAARTGPGVVYRCCTPVDWARAAVAPTPEILIADLTRTALELAVWGVPEGKGLAWIDPPPTPALETARLALTRLGLFDGDAVTELGRAVAAIPAEVRPARALLAAADVIGLRRSAEATALLTSDLRAPQADLTALARSVRGGAGAGAWRTEARRLEQAARRHRGEERTRPGAGGAVGAPPHEAGASGADRALASAADLGELVGPGTADAVGLVAALARPEWIARRRGPAPNAGASASYASVGGTGLRLPVGSPLAGSTWLAVSAVDRAPGTAEATIRAAAPIDQSLALAVAADWLVEESRTDWDGNRLRVERVRRLGAIPLASTPGGTPAPAQVAHAVVERCRSEGLGVLPWRGATVLRARLALLHRTLGEPWPAVDDTALLERAPDWLVPGVEALAASGGRFDLERLDMTACLRSLLPWPAAARLDELVPERVQVPSGSQVRVGYVDERGEALERPVLAVRVQECFGWADTPRIVDGRVGVVIQLLSPARRPVAITDDLRSFWRQGYPQVRAEMRGRYPRHAWPEDPWTAPATRGTGRRRG</sequence>
<dbReference type="PROSITE" id="PS51192">
    <property type="entry name" value="HELICASE_ATP_BIND_1"/>
    <property type="match status" value="1"/>
</dbReference>
<dbReference type="Pfam" id="PF00270">
    <property type="entry name" value="DEAD"/>
    <property type="match status" value="1"/>
</dbReference>
<dbReference type="SMART" id="SM00490">
    <property type="entry name" value="HELICc"/>
    <property type="match status" value="1"/>
</dbReference>
<dbReference type="EMBL" id="FNHU01000016">
    <property type="protein sequence ID" value="SDN16971.1"/>
    <property type="molecule type" value="Genomic_DNA"/>
</dbReference>
<dbReference type="CDD" id="cd18791">
    <property type="entry name" value="SF2_C_RHA"/>
    <property type="match status" value="1"/>
</dbReference>
<gene>
    <name evidence="8" type="ORF">SAMN04487766_11623</name>
</gene>
<dbReference type="Gene3D" id="3.40.50.300">
    <property type="entry name" value="P-loop containing nucleotide triphosphate hydrolases"/>
    <property type="match status" value="2"/>
</dbReference>
<dbReference type="GO" id="GO:0016787">
    <property type="term" value="F:hydrolase activity"/>
    <property type="evidence" value="ECO:0007669"/>
    <property type="project" value="UniProtKB-KW"/>
</dbReference>
<feature type="compositionally biased region" description="Low complexity" evidence="5">
    <location>
        <begin position="597"/>
        <end position="609"/>
    </location>
</feature>
<dbReference type="AlphaFoldDB" id="A0A1G9Z840"/>
<accession>A0A1G9Z840</accession>
<evidence type="ECO:0000256" key="2">
    <source>
        <dbReference type="ARBA" id="ARBA00022801"/>
    </source>
</evidence>
<dbReference type="InterPro" id="IPR001650">
    <property type="entry name" value="Helicase_C-like"/>
</dbReference>
<dbReference type="Gene3D" id="1.20.120.1080">
    <property type="match status" value="1"/>
</dbReference>
<dbReference type="SUPFAM" id="SSF52540">
    <property type="entry name" value="P-loop containing nucleoside triphosphate hydrolases"/>
    <property type="match status" value="1"/>
</dbReference>
<evidence type="ECO:0000256" key="5">
    <source>
        <dbReference type="SAM" id="MobiDB-lite"/>
    </source>
</evidence>
<dbReference type="InterPro" id="IPR011545">
    <property type="entry name" value="DEAD/DEAH_box_helicase_dom"/>
</dbReference>
<dbReference type="PROSITE" id="PS00690">
    <property type="entry name" value="DEAH_ATP_HELICASE"/>
    <property type="match status" value="1"/>
</dbReference>
<dbReference type="GO" id="GO:0005524">
    <property type="term" value="F:ATP binding"/>
    <property type="evidence" value="ECO:0007669"/>
    <property type="project" value="UniProtKB-KW"/>
</dbReference>
<dbReference type="InterPro" id="IPR014001">
    <property type="entry name" value="Helicase_ATP-bd"/>
</dbReference>
<reference evidence="8 9" key="1">
    <citation type="submission" date="2016-10" db="EMBL/GenBank/DDBJ databases">
        <authorList>
            <person name="de Groot N.N."/>
        </authorList>
    </citation>
    <scope>NUCLEOTIDE SEQUENCE [LARGE SCALE GENOMIC DNA]</scope>
    <source>
        <strain evidence="8 9">KPR-7B</strain>
    </source>
</reference>
<keyword evidence="3 8" id="KW-0347">Helicase</keyword>
<feature type="domain" description="Helicase ATP-binding" evidence="6">
    <location>
        <begin position="74"/>
        <end position="248"/>
    </location>
</feature>
<evidence type="ECO:0000256" key="4">
    <source>
        <dbReference type="ARBA" id="ARBA00022840"/>
    </source>
</evidence>
<evidence type="ECO:0000259" key="7">
    <source>
        <dbReference type="PROSITE" id="PS51194"/>
    </source>
</evidence>
<feature type="region of interest" description="Disordered" evidence="5">
    <location>
        <begin position="942"/>
        <end position="962"/>
    </location>
</feature>
<dbReference type="GO" id="GO:0004386">
    <property type="term" value="F:helicase activity"/>
    <property type="evidence" value="ECO:0007669"/>
    <property type="project" value="UniProtKB-KW"/>
</dbReference>
<dbReference type="InterPro" id="IPR013689">
    <property type="entry name" value="RNA_helicase_ATP-dep_HrpB_C"/>
</dbReference>
<feature type="compositionally biased region" description="Basic and acidic residues" evidence="5">
    <location>
        <begin position="576"/>
        <end position="589"/>
    </location>
</feature>
<name>A0A1G9Z840_9ACTO</name>
<evidence type="ECO:0000259" key="6">
    <source>
        <dbReference type="PROSITE" id="PS51192"/>
    </source>
</evidence>
<evidence type="ECO:0000256" key="3">
    <source>
        <dbReference type="ARBA" id="ARBA00022806"/>
    </source>
</evidence>
<feature type="region of interest" description="Disordered" evidence="5">
    <location>
        <begin position="576"/>
        <end position="609"/>
    </location>
</feature>
<dbReference type="InterPro" id="IPR027417">
    <property type="entry name" value="P-loop_NTPase"/>
</dbReference>
<dbReference type="PANTHER" id="PTHR43519">
    <property type="entry name" value="ATP-DEPENDENT RNA HELICASE HRPB"/>
    <property type="match status" value="1"/>
</dbReference>
<evidence type="ECO:0000313" key="8">
    <source>
        <dbReference type="EMBL" id="SDN16971.1"/>
    </source>
</evidence>
<keyword evidence="2" id="KW-0378">Hydrolase</keyword>
<evidence type="ECO:0000256" key="1">
    <source>
        <dbReference type="ARBA" id="ARBA00022741"/>
    </source>
</evidence>
<dbReference type="InterPro" id="IPR010225">
    <property type="entry name" value="HrpB"/>
</dbReference>
<dbReference type="PANTHER" id="PTHR43519:SF1">
    <property type="entry name" value="ATP-DEPENDENT RNA HELICASE HRPB"/>
    <property type="match status" value="1"/>
</dbReference>
<dbReference type="SMART" id="SM00487">
    <property type="entry name" value="DEXDc"/>
    <property type="match status" value="1"/>
</dbReference>
<proteinExistence type="predicted"/>
<dbReference type="InterPro" id="IPR002464">
    <property type="entry name" value="DNA/RNA_helicase_DEAH_CS"/>
</dbReference>
<dbReference type="Proteomes" id="UP000199671">
    <property type="component" value="Unassembled WGS sequence"/>
</dbReference>
<organism evidence="8 9">
    <name type="scientific">Actinomyces ruminicola</name>
    <dbReference type="NCBI Taxonomy" id="332524"/>
    <lineage>
        <taxon>Bacteria</taxon>
        <taxon>Bacillati</taxon>
        <taxon>Actinomycetota</taxon>
        <taxon>Actinomycetes</taxon>
        <taxon>Actinomycetales</taxon>
        <taxon>Actinomycetaceae</taxon>
        <taxon>Actinomyces</taxon>
    </lineage>
</organism>
<dbReference type="PROSITE" id="PS51194">
    <property type="entry name" value="HELICASE_CTER"/>
    <property type="match status" value="1"/>
</dbReference>